<proteinExistence type="predicted"/>
<dbReference type="GO" id="GO:0005385">
    <property type="term" value="F:zinc ion transmembrane transporter activity"/>
    <property type="evidence" value="ECO:0007669"/>
    <property type="project" value="TreeGrafter"/>
</dbReference>
<dbReference type="STRING" id="1194695.A0A5A7SMZ8"/>
<evidence type="ECO:0000256" key="1">
    <source>
        <dbReference type="ARBA" id="ARBA00004141"/>
    </source>
</evidence>
<dbReference type="Pfam" id="PF02535">
    <property type="entry name" value="Zip"/>
    <property type="match status" value="1"/>
</dbReference>
<dbReference type="Proteomes" id="UP000321393">
    <property type="component" value="Unassembled WGS sequence"/>
</dbReference>
<dbReference type="GO" id="GO:0006882">
    <property type="term" value="P:intracellular zinc ion homeostasis"/>
    <property type="evidence" value="ECO:0007669"/>
    <property type="project" value="TreeGrafter"/>
</dbReference>
<evidence type="ECO:0000313" key="8">
    <source>
        <dbReference type="Proteomes" id="UP000321393"/>
    </source>
</evidence>
<feature type="transmembrane region" description="Helical" evidence="5">
    <location>
        <begin position="202"/>
        <end position="224"/>
    </location>
</feature>
<reference evidence="7 8" key="1">
    <citation type="submission" date="2019-08" db="EMBL/GenBank/DDBJ databases">
        <title>Draft genome sequences of two oriental melons (Cucumis melo L. var makuwa).</title>
        <authorList>
            <person name="Kwon S.-Y."/>
        </authorList>
    </citation>
    <scope>NUCLEOTIDE SEQUENCE [LARGE SCALE GENOMIC DNA]</scope>
    <source>
        <strain evidence="8">cv. SW 3</strain>
        <tissue evidence="7">Leaf</tissue>
    </source>
</reference>
<evidence type="ECO:0000256" key="5">
    <source>
        <dbReference type="SAM" id="Phobius"/>
    </source>
</evidence>
<dbReference type="AlphaFoldDB" id="A0A5A7SMZ8"/>
<comment type="subcellular location">
    <subcellularLocation>
        <location evidence="1">Membrane</location>
        <topology evidence="1">Multi-pass membrane protein</topology>
    </subcellularLocation>
</comment>
<dbReference type="OrthoDB" id="1746673at2759"/>
<feature type="transmembrane region" description="Helical" evidence="5">
    <location>
        <begin position="98"/>
        <end position="125"/>
    </location>
</feature>
<evidence type="ECO:0000256" key="2">
    <source>
        <dbReference type="ARBA" id="ARBA00022692"/>
    </source>
</evidence>
<organism evidence="7 8">
    <name type="scientific">Cucumis melo var. makuwa</name>
    <name type="common">Oriental melon</name>
    <dbReference type="NCBI Taxonomy" id="1194695"/>
    <lineage>
        <taxon>Eukaryota</taxon>
        <taxon>Viridiplantae</taxon>
        <taxon>Streptophyta</taxon>
        <taxon>Embryophyta</taxon>
        <taxon>Tracheophyta</taxon>
        <taxon>Spermatophyta</taxon>
        <taxon>Magnoliopsida</taxon>
        <taxon>eudicotyledons</taxon>
        <taxon>Gunneridae</taxon>
        <taxon>Pentapetalae</taxon>
        <taxon>rosids</taxon>
        <taxon>fabids</taxon>
        <taxon>Cucurbitales</taxon>
        <taxon>Cucurbitaceae</taxon>
        <taxon>Benincaseae</taxon>
        <taxon>Cucumis</taxon>
    </lineage>
</organism>
<dbReference type="PANTHER" id="PTHR16950:SF16">
    <property type="entry name" value="ZINC TRANSPORTER ZIP13"/>
    <property type="match status" value="1"/>
</dbReference>
<dbReference type="PANTHER" id="PTHR16950">
    <property type="entry name" value="ZINC TRANSPORTER SLC39A7 HISTIDINE-RICH MEMBRANE PROTEIN KE4"/>
    <property type="match status" value="1"/>
</dbReference>
<dbReference type="InterPro" id="IPR003689">
    <property type="entry name" value="ZIP"/>
</dbReference>
<accession>A0A5A7SMZ8</accession>
<evidence type="ECO:0000256" key="6">
    <source>
        <dbReference type="SAM" id="SignalP"/>
    </source>
</evidence>
<evidence type="ECO:0000256" key="4">
    <source>
        <dbReference type="ARBA" id="ARBA00023136"/>
    </source>
</evidence>
<gene>
    <name evidence="7" type="ORF">E6C27_scaffold452G00460</name>
</gene>
<keyword evidence="2 5" id="KW-0812">Transmembrane</keyword>
<keyword evidence="3 5" id="KW-1133">Transmembrane helix</keyword>
<protein>
    <submittedName>
        <fullName evidence="7">IAA-alanine resistance protein 1 isoform X1</fullName>
    </submittedName>
</protein>
<feature type="signal peptide" evidence="6">
    <location>
        <begin position="1"/>
        <end position="26"/>
    </location>
</feature>
<keyword evidence="6" id="KW-0732">Signal</keyword>
<name>A0A5A7SMZ8_CUCMM</name>
<comment type="caution">
    <text evidence="7">The sequence shown here is derived from an EMBL/GenBank/DDBJ whole genome shotgun (WGS) entry which is preliminary data.</text>
</comment>
<sequence>MPNSCFFPFIFASALVFSLFLDLSFAHGSLGHHQCSHSHGHHQHAHHHRHDDDLSVTSKLLPEELAEEEDMRLYGFGRPYVEHDHESVGSSDLSGLGLWIRALGCSLLISMASLICLILLPVIFVRGKPSKAVVDSLALFGAGAMLGDAFLHQLPHAFENGDDKTIVIIDENQSMENPTMKPMTANDALTVVVTGSPVGATAFIQVVVGFPFVAVASHTFFILIGSPANIFNPTTDNYLKVESGESSAHHKGKSTCDGQSGISPAMVKQLVALGAALGLIKGVKLNGQNYFLWFQSIKITLEGRHKFGYLIEEYGTSNWETFVHYARTFGYSLEVILKGAE</sequence>
<evidence type="ECO:0000313" key="7">
    <source>
        <dbReference type="EMBL" id="KAA0032140.1"/>
    </source>
</evidence>
<keyword evidence="4 5" id="KW-0472">Membrane</keyword>
<feature type="transmembrane region" description="Helical" evidence="5">
    <location>
        <begin position="132"/>
        <end position="151"/>
    </location>
</feature>
<dbReference type="EMBL" id="SSTE01021821">
    <property type="protein sequence ID" value="KAA0032140.1"/>
    <property type="molecule type" value="Genomic_DNA"/>
</dbReference>
<dbReference type="GO" id="GO:0016020">
    <property type="term" value="C:membrane"/>
    <property type="evidence" value="ECO:0007669"/>
    <property type="project" value="UniProtKB-SubCell"/>
</dbReference>
<feature type="chain" id="PRO_5022930586" evidence="6">
    <location>
        <begin position="27"/>
        <end position="341"/>
    </location>
</feature>
<evidence type="ECO:0000256" key="3">
    <source>
        <dbReference type="ARBA" id="ARBA00022989"/>
    </source>
</evidence>